<evidence type="ECO:0000313" key="3">
    <source>
        <dbReference type="Proteomes" id="UP000075604"/>
    </source>
</evidence>
<reference evidence="2 3" key="1">
    <citation type="submission" date="2014-02" db="EMBL/GenBank/DDBJ databases">
        <title>The small core and large imbalanced accessory genome model reveals a collaborative survival strategy of Sorangium cellulosum strains in nature.</title>
        <authorList>
            <person name="Han K."/>
            <person name="Peng R."/>
            <person name="Blom J."/>
            <person name="Li Y.-Z."/>
        </authorList>
    </citation>
    <scope>NUCLEOTIDE SEQUENCE [LARGE SCALE GENOMIC DNA]</scope>
    <source>
        <strain evidence="2 3">So0157-18</strain>
    </source>
</reference>
<dbReference type="Proteomes" id="UP000075604">
    <property type="component" value="Unassembled WGS sequence"/>
</dbReference>
<name>A0A150PS18_SORCE</name>
<dbReference type="EMBL" id="JELX01001593">
    <property type="protein sequence ID" value="KYF58453.1"/>
    <property type="molecule type" value="Genomic_DNA"/>
</dbReference>
<feature type="region of interest" description="Disordered" evidence="1">
    <location>
        <begin position="33"/>
        <end position="52"/>
    </location>
</feature>
<organism evidence="2 3">
    <name type="scientific">Sorangium cellulosum</name>
    <name type="common">Polyangium cellulosum</name>
    <dbReference type="NCBI Taxonomy" id="56"/>
    <lineage>
        <taxon>Bacteria</taxon>
        <taxon>Pseudomonadati</taxon>
        <taxon>Myxococcota</taxon>
        <taxon>Polyangia</taxon>
        <taxon>Polyangiales</taxon>
        <taxon>Polyangiaceae</taxon>
        <taxon>Sorangium</taxon>
    </lineage>
</organism>
<evidence type="ECO:0000256" key="1">
    <source>
        <dbReference type="SAM" id="MobiDB-lite"/>
    </source>
</evidence>
<evidence type="ECO:0000313" key="2">
    <source>
        <dbReference type="EMBL" id="KYF58453.1"/>
    </source>
</evidence>
<gene>
    <name evidence="2" type="ORF">BE04_39605</name>
</gene>
<comment type="caution">
    <text evidence="2">The sequence shown here is derived from an EMBL/GenBank/DDBJ whole genome shotgun (WGS) entry which is preliminary data.</text>
</comment>
<feature type="non-terminal residue" evidence="2">
    <location>
        <position position="1"/>
    </location>
</feature>
<proteinExistence type="predicted"/>
<dbReference type="AlphaFoldDB" id="A0A150PS18"/>
<protein>
    <submittedName>
        <fullName evidence="2">Uncharacterized protein</fullName>
    </submittedName>
</protein>
<sequence length="88" mass="9511">DDPLPVQGVGTGRPWAFATAIRDWVHRADEPLRAARSAPAAPARAEVDATDGRQRREVGIAVIDDQARAADVTPARLPRLSELTTDRC</sequence>
<feature type="compositionally biased region" description="Low complexity" evidence="1">
    <location>
        <begin position="34"/>
        <end position="44"/>
    </location>
</feature>
<accession>A0A150PS18</accession>